<accession>A0ABM8Z828</accession>
<dbReference type="NCBIfam" id="TIGR01637">
    <property type="entry name" value="phage_arpU"/>
    <property type="match status" value="1"/>
</dbReference>
<organism evidence="1 2">
    <name type="scientific">Periweissella fabaria</name>
    <dbReference type="NCBI Taxonomy" id="546157"/>
    <lineage>
        <taxon>Bacteria</taxon>
        <taxon>Bacillati</taxon>
        <taxon>Bacillota</taxon>
        <taxon>Bacilli</taxon>
        <taxon>Lactobacillales</taxon>
        <taxon>Lactobacillaceae</taxon>
        <taxon>Periweissella</taxon>
    </lineage>
</organism>
<dbReference type="EMBL" id="CAKKNS010000010">
    <property type="protein sequence ID" value="CAH0417489.1"/>
    <property type="molecule type" value="Genomic_DNA"/>
</dbReference>
<name>A0ABM8Z828_9LACO</name>
<dbReference type="Proteomes" id="UP000789707">
    <property type="component" value="Unassembled WGS sequence"/>
</dbReference>
<dbReference type="RefSeq" id="WP_230097511.1">
    <property type="nucleotide sequence ID" value="NZ_CAKKNS010000010.1"/>
</dbReference>
<protein>
    <recommendedName>
        <fullName evidence="3">ArpU family transcriptional regulator</fullName>
    </recommendedName>
</protein>
<sequence>MELIRPIDAYATEERVRKFFKYEWERLVMMSGSSMTDLKSPSFSADPKAQNLDNAAESKLIMHIDAGSIVKDVIRTINTMPDKYQFLLKARYIKGLTWLNIEEQLPYTNRELQRKINTAFLYFADGFKMKDLHVYIEEIEP</sequence>
<evidence type="ECO:0008006" key="3">
    <source>
        <dbReference type="Google" id="ProtNLM"/>
    </source>
</evidence>
<dbReference type="InterPro" id="IPR006524">
    <property type="entry name" value="ArpU-like"/>
</dbReference>
<evidence type="ECO:0000313" key="2">
    <source>
        <dbReference type="Proteomes" id="UP000789707"/>
    </source>
</evidence>
<keyword evidence="2" id="KW-1185">Reference proteome</keyword>
<evidence type="ECO:0000313" key="1">
    <source>
        <dbReference type="EMBL" id="CAH0417489.1"/>
    </source>
</evidence>
<comment type="caution">
    <text evidence="1">The sequence shown here is derived from an EMBL/GenBank/DDBJ whole genome shotgun (WGS) entry which is preliminary data.</text>
</comment>
<gene>
    <name evidence="1" type="ORF">WFA24289_01831</name>
</gene>
<proteinExistence type="predicted"/>
<reference evidence="1 2" key="1">
    <citation type="submission" date="2021-11" db="EMBL/GenBank/DDBJ databases">
        <authorList>
            <person name="Depoorter E."/>
        </authorList>
    </citation>
    <scope>NUCLEOTIDE SEQUENCE [LARGE SCALE GENOMIC DNA]</scope>
    <source>
        <strain evidence="1 2">LMG 24289</strain>
    </source>
</reference>